<evidence type="ECO:0000256" key="13">
    <source>
        <dbReference type="SAM" id="MobiDB-lite"/>
    </source>
</evidence>
<evidence type="ECO:0000313" key="15">
    <source>
        <dbReference type="EMBL" id="CAK7354068.1"/>
    </source>
</evidence>
<dbReference type="Gene3D" id="3.40.190.10">
    <property type="entry name" value="Periplasmic binding protein-like II"/>
    <property type="match status" value="2"/>
</dbReference>
<evidence type="ECO:0000313" key="16">
    <source>
        <dbReference type="Proteomes" id="UP001314170"/>
    </source>
</evidence>
<dbReference type="AlphaFoldDB" id="A0AAV1SNX7"/>
<evidence type="ECO:0000256" key="2">
    <source>
        <dbReference type="ARBA" id="ARBA00011095"/>
    </source>
</evidence>
<evidence type="ECO:0000256" key="10">
    <source>
        <dbReference type="ARBA" id="ARBA00023286"/>
    </source>
</evidence>
<dbReference type="GO" id="GO:0016020">
    <property type="term" value="C:membrane"/>
    <property type="evidence" value="ECO:0007669"/>
    <property type="project" value="UniProtKB-SubCell"/>
</dbReference>
<comment type="subunit">
    <text evidence="2">May form heteromers.</text>
</comment>
<dbReference type="InterPro" id="IPR015683">
    <property type="entry name" value="Ionotropic_Glu_rcpt"/>
</dbReference>
<dbReference type="CDD" id="cd13686">
    <property type="entry name" value="GluR_Plant"/>
    <property type="match status" value="1"/>
</dbReference>
<evidence type="ECO:0000256" key="3">
    <source>
        <dbReference type="ARBA" id="ARBA00022448"/>
    </source>
</evidence>
<evidence type="ECO:0000256" key="4">
    <source>
        <dbReference type="ARBA" id="ARBA00022692"/>
    </source>
</evidence>
<dbReference type="SUPFAM" id="SSF53822">
    <property type="entry name" value="Periplasmic binding protein-like I"/>
    <property type="match status" value="1"/>
</dbReference>
<dbReference type="PANTHER" id="PTHR34836:SF1">
    <property type="entry name" value="OS09G0428600 PROTEIN"/>
    <property type="match status" value="1"/>
</dbReference>
<evidence type="ECO:0000256" key="12">
    <source>
        <dbReference type="ARBA" id="ARBA00049638"/>
    </source>
</evidence>
<evidence type="ECO:0000256" key="11">
    <source>
        <dbReference type="ARBA" id="ARBA00023303"/>
    </source>
</evidence>
<dbReference type="InterPro" id="IPR001828">
    <property type="entry name" value="ANF_lig-bd_rcpt"/>
</dbReference>
<gene>
    <name evidence="15" type="ORF">DCAF_LOCUS25050</name>
</gene>
<dbReference type="EMBL" id="CAWUPB010001194">
    <property type="protein sequence ID" value="CAK7354068.1"/>
    <property type="molecule type" value="Genomic_DNA"/>
</dbReference>
<keyword evidence="11" id="KW-0407">Ion channel</keyword>
<dbReference type="Pfam" id="PF01094">
    <property type="entry name" value="ANF_receptor"/>
    <property type="match status" value="1"/>
</dbReference>
<feature type="compositionally biased region" description="Polar residues" evidence="13">
    <location>
        <begin position="406"/>
        <end position="421"/>
    </location>
</feature>
<dbReference type="Proteomes" id="UP001314170">
    <property type="component" value="Unassembled WGS sequence"/>
</dbReference>
<dbReference type="SMART" id="SM00079">
    <property type="entry name" value="PBPe"/>
    <property type="match status" value="1"/>
</dbReference>
<dbReference type="InterPro" id="IPR028082">
    <property type="entry name" value="Peripla_BP_I"/>
</dbReference>
<evidence type="ECO:0000256" key="5">
    <source>
        <dbReference type="ARBA" id="ARBA00022989"/>
    </source>
</evidence>
<evidence type="ECO:0000256" key="9">
    <source>
        <dbReference type="ARBA" id="ARBA00023180"/>
    </source>
</evidence>
<evidence type="ECO:0000256" key="6">
    <source>
        <dbReference type="ARBA" id="ARBA00023065"/>
    </source>
</evidence>
<keyword evidence="16" id="KW-1185">Reference proteome</keyword>
<protein>
    <recommendedName>
        <fullName evidence="14">Ionotropic glutamate receptor C-terminal domain-containing protein</fullName>
    </recommendedName>
</protein>
<keyword evidence="5" id="KW-1133">Transmembrane helix</keyword>
<keyword evidence="10" id="KW-1071">Ligand-gated ion channel</keyword>
<evidence type="ECO:0000259" key="14">
    <source>
        <dbReference type="SMART" id="SM00079"/>
    </source>
</evidence>
<evidence type="ECO:0000256" key="1">
    <source>
        <dbReference type="ARBA" id="ARBA00004141"/>
    </source>
</evidence>
<dbReference type="FunFam" id="3.40.190.10:FF:000195">
    <property type="entry name" value="Glutamate receptor 2.7"/>
    <property type="match status" value="1"/>
</dbReference>
<keyword evidence="4" id="KW-0812">Transmembrane</keyword>
<keyword evidence="6" id="KW-0406">Ion transport</keyword>
<name>A0AAV1SNX7_9ROSI</name>
<keyword evidence="8" id="KW-0675">Receptor</keyword>
<dbReference type="Gene3D" id="3.40.50.2300">
    <property type="match status" value="1"/>
</dbReference>
<keyword evidence="7" id="KW-0472">Membrane</keyword>
<dbReference type="InterPro" id="IPR001320">
    <property type="entry name" value="Iontro_rcpt_C"/>
</dbReference>
<feature type="domain" description="Ionotropic glutamate receptor C-terminal" evidence="14">
    <location>
        <begin position="149"/>
        <end position="369"/>
    </location>
</feature>
<keyword evidence="9" id="KW-0325">Glycoprotein</keyword>
<accession>A0AAV1SNX7</accession>
<evidence type="ECO:0000256" key="7">
    <source>
        <dbReference type="ARBA" id="ARBA00023136"/>
    </source>
</evidence>
<dbReference type="SUPFAM" id="SSF53850">
    <property type="entry name" value="Periplasmic binding protein-like II"/>
    <property type="match status" value="1"/>
</dbReference>
<comment type="subcellular location">
    <subcellularLocation>
        <location evidence="1">Membrane</location>
        <topology evidence="1">Multi-pass membrane protein</topology>
    </subcellularLocation>
</comment>
<reference evidence="15 16" key="1">
    <citation type="submission" date="2024-01" db="EMBL/GenBank/DDBJ databases">
        <authorList>
            <person name="Waweru B."/>
        </authorList>
    </citation>
    <scope>NUCLEOTIDE SEQUENCE [LARGE SCALE GENOMIC DNA]</scope>
</reference>
<keyword evidence="3" id="KW-0813">Transport</keyword>
<dbReference type="PANTHER" id="PTHR34836">
    <property type="entry name" value="OS06G0188250 PROTEIN"/>
    <property type="match status" value="1"/>
</dbReference>
<comment type="caution">
    <text evidence="15">The sequence shown here is derived from an EMBL/GenBank/DDBJ whole genome shotgun (WGS) entry which is preliminary data.</text>
</comment>
<dbReference type="GO" id="GO:0015276">
    <property type="term" value="F:ligand-gated monoatomic ion channel activity"/>
    <property type="evidence" value="ECO:0007669"/>
    <property type="project" value="InterPro"/>
</dbReference>
<comment type="function">
    <text evidence="12">Glutamate-gated receptor that probably acts as a non-selective cation channel. May be involved in light-signal transduction and calcium homeostasis via the regulation of calcium influx into cells.</text>
</comment>
<sequence>MSEGYVWIVTDGLTADLLSSANHSVTDTMQGVLGVKPYVSRTKELENFRVRWKRKFQQDNPDNVDADLNIYGLWAYDAATALALAVERTGTTNFGFQKANVSSNSSMDLANLGVSLNGPNIIQALSNTSFKGDNTAVPKGWEIPSNGKKLKIGVPVKDGFSQFVSVTRDPGTNTSTVMGFSIDVFEAVVGSLPYALPYEFIPFANPDGGPAGNYDSLIYQVYLQSYTASLTSVLTVQKLQPKVTDVNELIKKGEYVGYREGSFVPGILLGCFDKSKLLLYNSTEECEELFSKGSGNGGIAAAFDEVPYMELFLSKYCSKYTMIDPTFKTGGFAFAFPKGSPLVPDVSRAILNVTEGDRMKQIEDAWFGKQSTCPVSSTSISSNSLSLKTGQPSSLEKMAVMAIPPSTKQQPLPPNSSSNHP</sequence>
<evidence type="ECO:0000256" key="8">
    <source>
        <dbReference type="ARBA" id="ARBA00023170"/>
    </source>
</evidence>
<proteinExistence type="predicted"/>
<organism evidence="15 16">
    <name type="scientific">Dovyalis caffra</name>
    <dbReference type="NCBI Taxonomy" id="77055"/>
    <lineage>
        <taxon>Eukaryota</taxon>
        <taxon>Viridiplantae</taxon>
        <taxon>Streptophyta</taxon>
        <taxon>Embryophyta</taxon>
        <taxon>Tracheophyta</taxon>
        <taxon>Spermatophyta</taxon>
        <taxon>Magnoliopsida</taxon>
        <taxon>eudicotyledons</taxon>
        <taxon>Gunneridae</taxon>
        <taxon>Pentapetalae</taxon>
        <taxon>rosids</taxon>
        <taxon>fabids</taxon>
        <taxon>Malpighiales</taxon>
        <taxon>Salicaceae</taxon>
        <taxon>Flacourtieae</taxon>
        <taxon>Dovyalis</taxon>
    </lineage>
</organism>
<feature type="region of interest" description="Disordered" evidence="13">
    <location>
        <begin position="400"/>
        <end position="421"/>
    </location>
</feature>